<dbReference type="Proteomes" id="UP001501427">
    <property type="component" value="Unassembled WGS sequence"/>
</dbReference>
<comment type="similarity">
    <text evidence="1 3">Belongs to the UreD family.</text>
</comment>
<organism evidence="5 6">
    <name type="scientific">Actinomadura livida</name>
    <dbReference type="NCBI Taxonomy" id="79909"/>
    <lineage>
        <taxon>Bacteria</taxon>
        <taxon>Bacillati</taxon>
        <taxon>Actinomycetota</taxon>
        <taxon>Actinomycetes</taxon>
        <taxon>Streptosporangiales</taxon>
        <taxon>Thermomonosporaceae</taxon>
        <taxon>Actinomadura</taxon>
    </lineage>
</organism>
<sequence>MLTRVTAPPDTPSGPGAAPARTAPERCAPGWLPAEVSRHRAVPDTLPVGSPGKVGVLELGFGASGGRTELTSHFQKAPLHITRPLYPDAGLRGMPYVMFMSSGGGVLQGDRYRIELDCGPGTSVHFGTQTATRLYRMEHDYATQTVELRAAPGSYVEYLPETTIPFGDSRFYQRTAVTAAPDATVVLGEKLMAGRLARDERHAYTAYCADLEVQDAESRLLFADPIRLVPEEHDVKGPAVMGDHGLIASLYVVTSAKPAQDVADAMHETISGTGLQGGASLLPGDCGAWARILGDRSPEVEAAFHRTWDAVRRLLLGVPAVGRCGRQALP</sequence>
<evidence type="ECO:0000256" key="1">
    <source>
        <dbReference type="ARBA" id="ARBA00007177"/>
    </source>
</evidence>
<keyword evidence="3" id="KW-0996">Nickel insertion</keyword>
<protein>
    <recommendedName>
        <fullName evidence="3">Urease accessory protein UreD</fullName>
    </recommendedName>
</protein>
<comment type="subcellular location">
    <subcellularLocation>
        <location evidence="3">Cytoplasm</location>
    </subcellularLocation>
</comment>
<keyword evidence="3" id="KW-0963">Cytoplasm</keyword>
<evidence type="ECO:0000256" key="2">
    <source>
        <dbReference type="ARBA" id="ARBA00023186"/>
    </source>
</evidence>
<reference evidence="5 6" key="1">
    <citation type="journal article" date="2019" name="Int. J. Syst. Evol. Microbiol.">
        <title>The Global Catalogue of Microorganisms (GCM) 10K type strain sequencing project: providing services to taxonomists for standard genome sequencing and annotation.</title>
        <authorList>
            <consortium name="The Broad Institute Genomics Platform"/>
            <consortium name="The Broad Institute Genome Sequencing Center for Infectious Disease"/>
            <person name="Wu L."/>
            <person name="Ma J."/>
        </authorList>
    </citation>
    <scope>NUCLEOTIDE SEQUENCE [LARGE SCALE GENOMIC DNA]</scope>
    <source>
        <strain evidence="5 6">JCM 10667</strain>
    </source>
</reference>
<evidence type="ECO:0000256" key="3">
    <source>
        <dbReference type="HAMAP-Rule" id="MF_01384"/>
    </source>
</evidence>
<evidence type="ECO:0000256" key="4">
    <source>
        <dbReference type="SAM" id="MobiDB-lite"/>
    </source>
</evidence>
<accession>A0ABN1DSY3</accession>
<dbReference type="EMBL" id="BAAAHD010000008">
    <property type="protein sequence ID" value="GAA0550838.1"/>
    <property type="molecule type" value="Genomic_DNA"/>
</dbReference>
<evidence type="ECO:0000313" key="5">
    <source>
        <dbReference type="EMBL" id="GAA0550838.1"/>
    </source>
</evidence>
<comment type="caution">
    <text evidence="5">The sequence shown here is derived from an EMBL/GenBank/DDBJ whole genome shotgun (WGS) entry which is preliminary data.</text>
</comment>
<dbReference type="PANTHER" id="PTHR33643">
    <property type="entry name" value="UREASE ACCESSORY PROTEIN D"/>
    <property type="match status" value="1"/>
</dbReference>
<gene>
    <name evidence="3" type="primary">ureD</name>
    <name evidence="5" type="ORF">GCM10009546_11110</name>
</gene>
<feature type="region of interest" description="Disordered" evidence="4">
    <location>
        <begin position="1"/>
        <end position="26"/>
    </location>
</feature>
<dbReference type="InterPro" id="IPR002669">
    <property type="entry name" value="UreD"/>
</dbReference>
<dbReference type="PANTHER" id="PTHR33643:SF1">
    <property type="entry name" value="UREASE ACCESSORY PROTEIN D"/>
    <property type="match status" value="1"/>
</dbReference>
<proteinExistence type="inferred from homology"/>
<comment type="subunit">
    <text evidence="3">UreD, UreF and UreG form a complex that acts as a GTP-hydrolysis-dependent molecular chaperone, activating the urease apoprotein by helping to assemble the nickel containing metallocenter of UreC. The UreE protein probably delivers the nickel.</text>
</comment>
<keyword evidence="2 3" id="KW-0143">Chaperone</keyword>
<evidence type="ECO:0000313" key="6">
    <source>
        <dbReference type="Proteomes" id="UP001501427"/>
    </source>
</evidence>
<dbReference type="HAMAP" id="MF_01384">
    <property type="entry name" value="UreD"/>
    <property type="match status" value="1"/>
</dbReference>
<dbReference type="Pfam" id="PF01774">
    <property type="entry name" value="UreD"/>
    <property type="match status" value="1"/>
</dbReference>
<comment type="function">
    <text evidence="3">Required for maturation of urease via the functional incorporation of the urease nickel metallocenter.</text>
</comment>
<keyword evidence="6" id="KW-1185">Reference proteome</keyword>
<name>A0ABN1DSY3_9ACTN</name>